<reference evidence="2 3" key="1">
    <citation type="journal article" date="2019" name="Int. J. Syst. Evol. Microbiol.">
        <title>The Global Catalogue of Microorganisms (GCM) 10K type strain sequencing project: providing services to taxonomists for standard genome sequencing and annotation.</title>
        <authorList>
            <consortium name="The Broad Institute Genomics Platform"/>
            <consortium name="The Broad Institute Genome Sequencing Center for Infectious Disease"/>
            <person name="Wu L."/>
            <person name="Ma J."/>
        </authorList>
    </citation>
    <scope>NUCLEOTIDE SEQUENCE [LARGE SCALE GENOMIC DNA]</scope>
    <source>
        <strain evidence="2 3">JCM 13378</strain>
    </source>
</reference>
<dbReference type="Pfam" id="PF07484">
    <property type="entry name" value="Collar"/>
    <property type="match status" value="1"/>
</dbReference>
<accession>A0ABN0X0V8</accession>
<organism evidence="2 3">
    <name type="scientific">Bowmanella denitrificans</name>
    <dbReference type="NCBI Taxonomy" id="366582"/>
    <lineage>
        <taxon>Bacteria</taxon>
        <taxon>Pseudomonadati</taxon>
        <taxon>Pseudomonadota</taxon>
        <taxon>Gammaproteobacteria</taxon>
        <taxon>Alteromonadales</taxon>
        <taxon>Alteromonadaceae</taxon>
        <taxon>Bowmanella</taxon>
    </lineage>
</organism>
<sequence>MSQPFIGEIKQVGYTFAPVDWAECNGQLITISDNAALFSLLGDAYGGDARTVFGIPSLKGRVPIHMGNYAETDFATTYTRGQIGGQEYVTLTLAQMPAHTHNFNAVNEAGDTPVPYSNQSGVGNTMAVANASYYTNALPDVALVADMISYAGGGQSHYNIQPSIGTLFVIALEGLYPSRN</sequence>
<dbReference type="InterPro" id="IPR011083">
    <property type="entry name" value="Phage_tail_collar_dom"/>
</dbReference>
<proteinExistence type="predicted"/>
<gene>
    <name evidence="2" type="ORF">GCM10009092_15830</name>
</gene>
<protein>
    <submittedName>
        <fullName evidence="2">Tail fiber protein</fullName>
    </submittedName>
</protein>
<dbReference type="RefSeq" id="WP_343843850.1">
    <property type="nucleotide sequence ID" value="NZ_BAAAEI010000006.1"/>
</dbReference>
<keyword evidence="3" id="KW-1185">Reference proteome</keyword>
<dbReference type="Gene3D" id="3.90.1340.10">
    <property type="entry name" value="Phage tail collar domain"/>
    <property type="match status" value="1"/>
</dbReference>
<evidence type="ECO:0000259" key="1">
    <source>
        <dbReference type="Pfam" id="PF07484"/>
    </source>
</evidence>
<feature type="domain" description="Phage tail collar" evidence="1">
    <location>
        <begin position="7"/>
        <end position="63"/>
    </location>
</feature>
<dbReference type="InterPro" id="IPR037053">
    <property type="entry name" value="Phage_tail_collar_dom_sf"/>
</dbReference>
<comment type="caution">
    <text evidence="2">The sequence shown here is derived from an EMBL/GenBank/DDBJ whole genome shotgun (WGS) entry which is preliminary data.</text>
</comment>
<name>A0ABN0X0V8_9ALTE</name>
<evidence type="ECO:0000313" key="3">
    <source>
        <dbReference type="Proteomes" id="UP001501757"/>
    </source>
</evidence>
<dbReference type="Proteomes" id="UP001501757">
    <property type="component" value="Unassembled WGS sequence"/>
</dbReference>
<dbReference type="EMBL" id="BAAAEI010000006">
    <property type="protein sequence ID" value="GAA0352275.1"/>
    <property type="molecule type" value="Genomic_DNA"/>
</dbReference>
<dbReference type="SUPFAM" id="SSF88874">
    <property type="entry name" value="Receptor-binding domain of short tail fibre protein gp12"/>
    <property type="match status" value="1"/>
</dbReference>
<evidence type="ECO:0000313" key="2">
    <source>
        <dbReference type="EMBL" id="GAA0352275.1"/>
    </source>
</evidence>